<proteinExistence type="inferred from homology"/>
<dbReference type="Gene3D" id="1.10.10.10">
    <property type="entry name" value="Winged helix-like DNA-binding domain superfamily/Winged helix DNA-binding domain"/>
    <property type="match status" value="1"/>
</dbReference>
<feature type="compositionally biased region" description="Basic and acidic residues" evidence="6">
    <location>
        <begin position="106"/>
        <end position="122"/>
    </location>
</feature>
<comment type="caution">
    <text evidence="8">The sequence shown here is derived from an EMBL/GenBank/DDBJ whole genome shotgun (WGS) entry which is preliminary data.</text>
</comment>
<reference evidence="8 9" key="1">
    <citation type="journal article" date="2018" name="Mol. Biol. Evol.">
        <title>Analysis of the draft genome of the red seaweed Gracilariopsis chorda provides insights into genome size evolution in Rhodophyta.</title>
        <authorList>
            <person name="Lee J."/>
            <person name="Yang E.C."/>
            <person name="Graf L."/>
            <person name="Yang J.H."/>
            <person name="Qiu H."/>
            <person name="Zel Zion U."/>
            <person name="Chan C.X."/>
            <person name="Stephens T.G."/>
            <person name="Weber A.P.M."/>
            <person name="Boo G.H."/>
            <person name="Boo S.M."/>
            <person name="Kim K.M."/>
            <person name="Shin Y."/>
            <person name="Jung M."/>
            <person name="Lee S.J."/>
            <person name="Yim H.S."/>
            <person name="Lee J.H."/>
            <person name="Bhattacharya D."/>
            <person name="Yoon H.S."/>
        </authorList>
    </citation>
    <scope>NUCLEOTIDE SEQUENCE [LARGE SCALE GENOMIC DNA]</scope>
    <source>
        <strain evidence="8 9">SKKU-2015</strain>
        <tissue evidence="8">Whole body</tissue>
    </source>
</reference>
<dbReference type="GO" id="GO:0003723">
    <property type="term" value="F:RNA binding"/>
    <property type="evidence" value="ECO:0007669"/>
    <property type="project" value="TreeGrafter"/>
</dbReference>
<evidence type="ECO:0000256" key="5">
    <source>
        <dbReference type="ARBA" id="ARBA00023274"/>
    </source>
</evidence>
<keyword evidence="9" id="KW-1185">Reference proteome</keyword>
<dbReference type="InterPro" id="IPR005326">
    <property type="entry name" value="Plectin_eS10_N"/>
</dbReference>
<dbReference type="PANTHER" id="PTHR12146:SF0">
    <property type="entry name" value="RIBOSOMAL PROTEIN S10"/>
    <property type="match status" value="1"/>
</dbReference>
<dbReference type="PANTHER" id="PTHR12146">
    <property type="entry name" value="40S RIBOSOMAL PROTEIN S10"/>
    <property type="match status" value="1"/>
</dbReference>
<dbReference type="EMBL" id="NBIV01000001">
    <property type="protein sequence ID" value="PXF49865.1"/>
    <property type="molecule type" value="Genomic_DNA"/>
</dbReference>
<gene>
    <name evidence="8" type="ORF">BWQ96_00025</name>
</gene>
<dbReference type="Pfam" id="PF03501">
    <property type="entry name" value="S10_plectin"/>
    <property type="match status" value="1"/>
</dbReference>
<comment type="similarity">
    <text evidence="2">Belongs to the eukaryotic ribosomal protein eS10 family.</text>
</comment>
<dbReference type="GO" id="GO:0003735">
    <property type="term" value="F:structural constituent of ribosome"/>
    <property type="evidence" value="ECO:0007669"/>
    <property type="project" value="TreeGrafter"/>
</dbReference>
<evidence type="ECO:0000313" key="8">
    <source>
        <dbReference type="EMBL" id="PXF49865.1"/>
    </source>
</evidence>
<evidence type="ECO:0000313" key="9">
    <source>
        <dbReference type="Proteomes" id="UP000247409"/>
    </source>
</evidence>
<dbReference type="FunFam" id="1.10.10.10:FF:000025">
    <property type="entry name" value="40S ribosomal protein S10"/>
    <property type="match status" value="1"/>
</dbReference>
<evidence type="ECO:0000256" key="3">
    <source>
        <dbReference type="ARBA" id="ARBA00022490"/>
    </source>
</evidence>
<evidence type="ECO:0000259" key="7">
    <source>
        <dbReference type="Pfam" id="PF03501"/>
    </source>
</evidence>
<feature type="domain" description="Plectin/eS10 N-terminal" evidence="7">
    <location>
        <begin position="3"/>
        <end position="93"/>
    </location>
</feature>
<feature type="region of interest" description="Disordered" evidence="6">
    <location>
        <begin position="85"/>
        <end position="147"/>
    </location>
</feature>
<dbReference type="AlphaFoldDB" id="A0A2V3J625"/>
<protein>
    <submittedName>
        <fullName evidence="8">40S ribosomal protein S10</fullName>
    </submittedName>
</protein>
<dbReference type="Proteomes" id="UP000247409">
    <property type="component" value="Unassembled WGS sequence"/>
</dbReference>
<organism evidence="8 9">
    <name type="scientific">Gracilariopsis chorda</name>
    <dbReference type="NCBI Taxonomy" id="448386"/>
    <lineage>
        <taxon>Eukaryota</taxon>
        <taxon>Rhodophyta</taxon>
        <taxon>Florideophyceae</taxon>
        <taxon>Rhodymeniophycidae</taxon>
        <taxon>Gracilariales</taxon>
        <taxon>Gracilariaceae</taxon>
        <taxon>Gracilariopsis</taxon>
    </lineage>
</organism>
<dbReference type="STRING" id="448386.A0A2V3J625"/>
<sequence length="147" mass="16942">MLIPKKNRVAIYSQLFKDGVCVVKKDSMLKEHLEMKEIPNLHVMQTMKSLRSREYVRETFSWQYYYYYLTDEGIEYLRSYLNLPSTVKPTTLNPPPRQPARSALGRGDRPRRSYGDGGDKKMGPGGDFRPSYREGGGFGRGGPIRKD</sequence>
<dbReference type="InterPro" id="IPR037447">
    <property type="entry name" value="Ribosomal_eS10"/>
</dbReference>
<comment type="subcellular location">
    <subcellularLocation>
        <location evidence="1">Cytoplasm</location>
    </subcellularLocation>
</comment>
<keyword evidence="3" id="KW-0963">Cytoplasm</keyword>
<keyword evidence="4 8" id="KW-0689">Ribosomal protein</keyword>
<accession>A0A2V3J625</accession>
<dbReference type="GO" id="GO:0022627">
    <property type="term" value="C:cytosolic small ribosomal subunit"/>
    <property type="evidence" value="ECO:0007669"/>
    <property type="project" value="TreeGrafter"/>
</dbReference>
<name>A0A2V3J625_9FLOR</name>
<evidence type="ECO:0000256" key="2">
    <source>
        <dbReference type="ARBA" id="ARBA00007278"/>
    </source>
</evidence>
<evidence type="ECO:0000256" key="4">
    <source>
        <dbReference type="ARBA" id="ARBA00022980"/>
    </source>
</evidence>
<evidence type="ECO:0000256" key="6">
    <source>
        <dbReference type="SAM" id="MobiDB-lite"/>
    </source>
</evidence>
<feature type="compositionally biased region" description="Gly residues" evidence="6">
    <location>
        <begin position="134"/>
        <end position="147"/>
    </location>
</feature>
<dbReference type="InterPro" id="IPR036388">
    <property type="entry name" value="WH-like_DNA-bd_sf"/>
</dbReference>
<dbReference type="OrthoDB" id="5211809at2759"/>
<evidence type="ECO:0000256" key="1">
    <source>
        <dbReference type="ARBA" id="ARBA00004496"/>
    </source>
</evidence>
<keyword evidence="5" id="KW-0687">Ribonucleoprotein</keyword>